<evidence type="ECO:0000313" key="1">
    <source>
        <dbReference type="EMBL" id="GBM11167.1"/>
    </source>
</evidence>
<accession>A0A4Y2D4Z3</accession>
<gene>
    <name evidence="1" type="ORF">AVEN_133904_1</name>
</gene>
<organism evidence="1 2">
    <name type="scientific">Araneus ventricosus</name>
    <name type="common">Orbweaver spider</name>
    <name type="synonym">Epeira ventricosa</name>
    <dbReference type="NCBI Taxonomy" id="182803"/>
    <lineage>
        <taxon>Eukaryota</taxon>
        <taxon>Metazoa</taxon>
        <taxon>Ecdysozoa</taxon>
        <taxon>Arthropoda</taxon>
        <taxon>Chelicerata</taxon>
        <taxon>Arachnida</taxon>
        <taxon>Araneae</taxon>
        <taxon>Araneomorphae</taxon>
        <taxon>Entelegynae</taxon>
        <taxon>Araneoidea</taxon>
        <taxon>Araneidae</taxon>
        <taxon>Araneus</taxon>
    </lineage>
</organism>
<dbReference type="Gene3D" id="3.30.420.10">
    <property type="entry name" value="Ribonuclease H-like superfamily/Ribonuclease H"/>
    <property type="match status" value="1"/>
</dbReference>
<protein>
    <recommendedName>
        <fullName evidence="3">Histone-lysine N-methyltransferase SETMAR</fullName>
    </recommendedName>
</protein>
<sequence>MELARGSASFVMVQKAGLWKTINAAVSCQTSRRLRSAILTSGVVLIHDNARLHNAVVTQQLLEQSKWDVSEHPAYSPDLATSDFHFFPELKNCLGRQSFQKNEEIQSNVKANLTSLVETFFEDGIGNLVHQYDKCLNLHRNYVEK</sequence>
<dbReference type="Proteomes" id="UP000499080">
    <property type="component" value="Unassembled WGS sequence"/>
</dbReference>
<evidence type="ECO:0008006" key="3">
    <source>
        <dbReference type="Google" id="ProtNLM"/>
    </source>
</evidence>
<evidence type="ECO:0000313" key="2">
    <source>
        <dbReference type="Proteomes" id="UP000499080"/>
    </source>
</evidence>
<dbReference type="AlphaFoldDB" id="A0A4Y2D4Z3"/>
<comment type="caution">
    <text evidence="1">The sequence shown here is derived from an EMBL/GenBank/DDBJ whole genome shotgun (WGS) entry which is preliminary data.</text>
</comment>
<dbReference type="InterPro" id="IPR036397">
    <property type="entry name" value="RNaseH_sf"/>
</dbReference>
<dbReference type="PANTHER" id="PTHR46060">
    <property type="entry name" value="MARINER MOS1 TRANSPOSASE-LIKE PROTEIN"/>
    <property type="match status" value="1"/>
</dbReference>
<proteinExistence type="predicted"/>
<name>A0A4Y2D4Z3_ARAVE</name>
<reference evidence="1 2" key="1">
    <citation type="journal article" date="2019" name="Sci. Rep.">
        <title>Orb-weaving spider Araneus ventricosus genome elucidates the spidroin gene catalogue.</title>
        <authorList>
            <person name="Kono N."/>
            <person name="Nakamura H."/>
            <person name="Ohtoshi R."/>
            <person name="Moran D.A.P."/>
            <person name="Shinohara A."/>
            <person name="Yoshida Y."/>
            <person name="Fujiwara M."/>
            <person name="Mori M."/>
            <person name="Tomita M."/>
            <person name="Arakawa K."/>
        </authorList>
    </citation>
    <scope>NUCLEOTIDE SEQUENCE [LARGE SCALE GENOMIC DNA]</scope>
</reference>
<dbReference type="PANTHER" id="PTHR46060:SF1">
    <property type="entry name" value="MARINER MOS1 TRANSPOSASE-LIKE PROTEIN"/>
    <property type="match status" value="1"/>
</dbReference>
<keyword evidence="2" id="KW-1185">Reference proteome</keyword>
<dbReference type="InterPro" id="IPR052709">
    <property type="entry name" value="Transposase-MT_Hybrid"/>
</dbReference>
<dbReference type="EMBL" id="BGPR01000296">
    <property type="protein sequence ID" value="GBM11167.1"/>
    <property type="molecule type" value="Genomic_DNA"/>
</dbReference>
<dbReference type="GO" id="GO:0003676">
    <property type="term" value="F:nucleic acid binding"/>
    <property type="evidence" value="ECO:0007669"/>
    <property type="project" value="InterPro"/>
</dbReference>